<dbReference type="AlphaFoldDB" id="A0A1G1VQ14"/>
<feature type="transmembrane region" description="Helical" evidence="6">
    <location>
        <begin position="247"/>
        <end position="268"/>
    </location>
</feature>
<protein>
    <recommendedName>
        <fullName evidence="7">ComEC/Rec2-related protein domain-containing protein</fullName>
    </recommendedName>
</protein>
<dbReference type="PANTHER" id="PTHR30619:SF1">
    <property type="entry name" value="RECOMBINATION PROTEIN 2"/>
    <property type="match status" value="1"/>
</dbReference>
<comment type="caution">
    <text evidence="8">The sequence shown here is derived from an EMBL/GenBank/DDBJ whole genome shotgun (WGS) entry which is preliminary data.</text>
</comment>
<feature type="transmembrane region" description="Helical" evidence="6">
    <location>
        <begin position="380"/>
        <end position="397"/>
    </location>
</feature>
<evidence type="ECO:0000256" key="1">
    <source>
        <dbReference type="ARBA" id="ARBA00004651"/>
    </source>
</evidence>
<feature type="domain" description="ComEC/Rec2-related protein" evidence="7">
    <location>
        <begin position="151"/>
        <end position="398"/>
    </location>
</feature>
<dbReference type="NCBIfam" id="TIGR00360">
    <property type="entry name" value="ComEC_N-term"/>
    <property type="match status" value="1"/>
</dbReference>
<evidence type="ECO:0000256" key="3">
    <source>
        <dbReference type="ARBA" id="ARBA00022692"/>
    </source>
</evidence>
<evidence type="ECO:0000313" key="8">
    <source>
        <dbReference type="EMBL" id="OGY17424.1"/>
    </source>
</evidence>
<dbReference type="PANTHER" id="PTHR30619">
    <property type="entry name" value="DNA INTERNALIZATION/COMPETENCE PROTEIN COMEC/REC2"/>
    <property type="match status" value="1"/>
</dbReference>
<accession>A0A1G1VQ14</accession>
<evidence type="ECO:0000259" key="7">
    <source>
        <dbReference type="Pfam" id="PF03772"/>
    </source>
</evidence>
<dbReference type="InterPro" id="IPR004477">
    <property type="entry name" value="ComEC_N"/>
</dbReference>
<organism evidence="8 9">
    <name type="scientific">Candidatus Chisholmbacteria bacterium RIFCSPHIGHO2_01_FULL_48_12</name>
    <dbReference type="NCBI Taxonomy" id="1797589"/>
    <lineage>
        <taxon>Bacteria</taxon>
        <taxon>Candidatus Chisholmiibacteriota</taxon>
    </lineage>
</organism>
<dbReference type="STRING" id="1797589.A2784_03360"/>
<reference evidence="8 9" key="1">
    <citation type="journal article" date="2016" name="Nat. Commun.">
        <title>Thousands of microbial genomes shed light on interconnected biogeochemical processes in an aquifer system.</title>
        <authorList>
            <person name="Anantharaman K."/>
            <person name="Brown C.T."/>
            <person name="Hug L.A."/>
            <person name="Sharon I."/>
            <person name="Castelle C.J."/>
            <person name="Probst A.J."/>
            <person name="Thomas B.C."/>
            <person name="Singh A."/>
            <person name="Wilkins M.J."/>
            <person name="Karaoz U."/>
            <person name="Brodie E.L."/>
            <person name="Williams K.H."/>
            <person name="Hubbard S.S."/>
            <person name="Banfield J.F."/>
        </authorList>
    </citation>
    <scope>NUCLEOTIDE SEQUENCE [LARGE SCALE GENOMIC DNA]</scope>
</reference>
<feature type="transmembrane region" description="Helical" evidence="6">
    <location>
        <begin position="172"/>
        <end position="194"/>
    </location>
</feature>
<feature type="transmembrane region" description="Helical" evidence="6">
    <location>
        <begin position="319"/>
        <end position="342"/>
    </location>
</feature>
<name>A0A1G1VQ14_9BACT</name>
<dbReference type="EMBL" id="MHCH01000026">
    <property type="protein sequence ID" value="OGY17424.1"/>
    <property type="molecule type" value="Genomic_DNA"/>
</dbReference>
<evidence type="ECO:0000256" key="6">
    <source>
        <dbReference type="SAM" id="Phobius"/>
    </source>
</evidence>
<keyword evidence="3 6" id="KW-0812">Transmembrane</keyword>
<dbReference type="InterPro" id="IPR052159">
    <property type="entry name" value="Competence_DNA_uptake"/>
</dbReference>
<keyword evidence="4 6" id="KW-1133">Transmembrane helix</keyword>
<evidence type="ECO:0000256" key="5">
    <source>
        <dbReference type="ARBA" id="ARBA00023136"/>
    </source>
</evidence>
<feature type="transmembrane region" description="Helical" evidence="6">
    <location>
        <begin position="349"/>
        <end position="368"/>
    </location>
</feature>
<sequence>MKYRYYFILIVIVCLIISWRLKNNLRIFYVDEIGVKQTVVVMDEPYHIGSKQIVRLDKLVLEIDEFEDVKVGDVLRVEGRARRDISTSRGEVRSWFNRRFRLVQPLIVRVQNEEVAIWFRLLSVTAGLRQQWQGVYRQVLPEPQASLVAGMTFGWNLSVQESFYQSLQRTGVLHVVAASGQNLTILAQMLLILFCRFVSRRQAIGLLIAAIIGYTILSGMSPSIVRAAIMATLSFVALSRGRQQDGLWMLFIAAAAMLIWRPLLIFDVGWQLSVAATAGLLLMRPKNELGVTLAAQVATLPILLLTFERVSLISPLVNLLVAPLVPVIMVGGGLTAVAGSMWIGLARGFGLLVWVPATAFVRVVEVMGRVPWAQVEIKGLPWWWAVGYYLVLGALLTRKKLT</sequence>
<feature type="transmembrane region" description="Helical" evidence="6">
    <location>
        <begin position="5"/>
        <end position="21"/>
    </location>
</feature>
<dbReference type="Proteomes" id="UP000177324">
    <property type="component" value="Unassembled WGS sequence"/>
</dbReference>
<dbReference type="GO" id="GO:0005886">
    <property type="term" value="C:plasma membrane"/>
    <property type="evidence" value="ECO:0007669"/>
    <property type="project" value="UniProtKB-SubCell"/>
</dbReference>
<keyword evidence="2" id="KW-1003">Cell membrane</keyword>
<evidence type="ECO:0000313" key="9">
    <source>
        <dbReference type="Proteomes" id="UP000177324"/>
    </source>
</evidence>
<evidence type="ECO:0000256" key="4">
    <source>
        <dbReference type="ARBA" id="ARBA00022989"/>
    </source>
</evidence>
<gene>
    <name evidence="8" type="ORF">A2784_03360</name>
</gene>
<dbReference type="Pfam" id="PF03772">
    <property type="entry name" value="Competence"/>
    <property type="match status" value="1"/>
</dbReference>
<feature type="transmembrane region" description="Helical" evidence="6">
    <location>
        <begin position="206"/>
        <end position="235"/>
    </location>
</feature>
<comment type="subcellular location">
    <subcellularLocation>
        <location evidence="1">Cell membrane</location>
        <topology evidence="1">Multi-pass membrane protein</topology>
    </subcellularLocation>
</comment>
<keyword evidence="5 6" id="KW-0472">Membrane</keyword>
<proteinExistence type="predicted"/>
<evidence type="ECO:0000256" key="2">
    <source>
        <dbReference type="ARBA" id="ARBA00022475"/>
    </source>
</evidence>